<evidence type="ECO:0000256" key="2">
    <source>
        <dbReference type="ARBA" id="ARBA00022573"/>
    </source>
</evidence>
<dbReference type="PANTHER" id="PTHR43467">
    <property type="entry name" value="COBALT-PRECORRIN-2 C(20)-METHYLTRANSFERASE"/>
    <property type="match status" value="1"/>
</dbReference>
<keyword evidence="5" id="KW-0949">S-adenosyl-L-methionine</keyword>
<keyword evidence="4" id="KW-0808">Transferase</keyword>
<dbReference type="Proteomes" id="UP001138768">
    <property type="component" value="Unassembled WGS sequence"/>
</dbReference>
<evidence type="ECO:0000256" key="5">
    <source>
        <dbReference type="ARBA" id="ARBA00022691"/>
    </source>
</evidence>
<dbReference type="InterPro" id="IPR012797">
    <property type="entry name" value="CobF"/>
</dbReference>
<keyword evidence="3" id="KW-0489">Methyltransferase</keyword>
<dbReference type="GO" id="GO:0032259">
    <property type="term" value="P:methylation"/>
    <property type="evidence" value="ECO:0007669"/>
    <property type="project" value="UniProtKB-KW"/>
</dbReference>
<evidence type="ECO:0000313" key="7">
    <source>
        <dbReference type="EMBL" id="MBK1617479.1"/>
    </source>
</evidence>
<dbReference type="PANTHER" id="PTHR43467:SF1">
    <property type="entry name" value="PRECORRIN-6A SYNTHASE [DEACETYLATING]"/>
    <property type="match status" value="1"/>
</dbReference>
<evidence type="ECO:0000259" key="6">
    <source>
        <dbReference type="Pfam" id="PF00590"/>
    </source>
</evidence>
<dbReference type="CDD" id="cd11643">
    <property type="entry name" value="Precorrin-6A-synthase"/>
    <property type="match status" value="1"/>
</dbReference>
<organism evidence="7 8">
    <name type="scientific">Lamprobacter modestohalophilus</name>
    <dbReference type="NCBI Taxonomy" id="1064514"/>
    <lineage>
        <taxon>Bacteria</taxon>
        <taxon>Pseudomonadati</taxon>
        <taxon>Pseudomonadota</taxon>
        <taxon>Gammaproteobacteria</taxon>
        <taxon>Chromatiales</taxon>
        <taxon>Chromatiaceae</taxon>
        <taxon>Lamprobacter</taxon>
    </lineage>
</organism>
<dbReference type="PIRSF" id="PIRSF036525">
    <property type="entry name" value="CobF"/>
    <property type="match status" value="1"/>
</dbReference>
<protein>
    <submittedName>
        <fullName evidence="7">Precorrin-6A synthase (Deacetylating)</fullName>
    </submittedName>
</protein>
<evidence type="ECO:0000256" key="4">
    <source>
        <dbReference type="ARBA" id="ARBA00022679"/>
    </source>
</evidence>
<dbReference type="InterPro" id="IPR014776">
    <property type="entry name" value="4pyrrole_Mease_sub2"/>
</dbReference>
<dbReference type="SUPFAM" id="SSF53790">
    <property type="entry name" value="Tetrapyrrole methylase"/>
    <property type="match status" value="1"/>
</dbReference>
<keyword evidence="2" id="KW-0169">Cobalamin biosynthesis</keyword>
<name>A0A9X0W617_9GAMM</name>
<dbReference type="GO" id="GO:0009236">
    <property type="term" value="P:cobalamin biosynthetic process"/>
    <property type="evidence" value="ECO:0007669"/>
    <property type="project" value="UniProtKB-KW"/>
</dbReference>
<reference evidence="7 8" key="1">
    <citation type="journal article" date="2020" name="Microorganisms">
        <title>Osmotic Adaptation and Compatible Solute Biosynthesis of Phototrophic Bacteria as Revealed from Genome Analyses.</title>
        <authorList>
            <person name="Imhoff J.F."/>
            <person name="Rahn T."/>
            <person name="Kunzel S."/>
            <person name="Keller A."/>
            <person name="Neulinger S.C."/>
        </authorList>
    </citation>
    <scope>NUCLEOTIDE SEQUENCE [LARGE SCALE GENOMIC DNA]</scope>
    <source>
        <strain evidence="7 8">DSM 25653</strain>
    </source>
</reference>
<dbReference type="Gene3D" id="3.40.1010.10">
    <property type="entry name" value="Cobalt-precorrin-4 Transmethylase, Domain 1"/>
    <property type="match status" value="1"/>
</dbReference>
<comment type="pathway">
    <text evidence="1">Cofactor biosynthesis; adenosylcobalamin biosynthesis.</text>
</comment>
<keyword evidence="8" id="KW-1185">Reference proteome</keyword>
<dbReference type="GO" id="GO:0043819">
    <property type="term" value="F:precorrin-6A synthase (deacetylating) activity"/>
    <property type="evidence" value="ECO:0007669"/>
    <property type="project" value="InterPro"/>
</dbReference>
<dbReference type="AlphaFoldDB" id="A0A9X0W617"/>
<dbReference type="EMBL" id="NRRY01000003">
    <property type="protein sequence ID" value="MBK1617479.1"/>
    <property type="molecule type" value="Genomic_DNA"/>
</dbReference>
<feature type="domain" description="Tetrapyrrole methylase" evidence="6">
    <location>
        <begin position="3"/>
        <end position="222"/>
    </location>
</feature>
<dbReference type="InterPro" id="IPR014777">
    <property type="entry name" value="4pyrrole_Mease_sub1"/>
</dbReference>
<evidence type="ECO:0000313" key="8">
    <source>
        <dbReference type="Proteomes" id="UP001138768"/>
    </source>
</evidence>
<comment type="caution">
    <text evidence="7">The sequence shown here is derived from an EMBL/GenBank/DDBJ whole genome shotgun (WGS) entry which is preliminary data.</text>
</comment>
<evidence type="ECO:0000256" key="3">
    <source>
        <dbReference type="ARBA" id="ARBA00022603"/>
    </source>
</evidence>
<dbReference type="NCBIfam" id="TIGR02434">
    <property type="entry name" value="CobF"/>
    <property type="match status" value="1"/>
</dbReference>
<dbReference type="Gene3D" id="3.30.950.10">
    <property type="entry name" value="Methyltransferase, Cobalt-precorrin-4 Transmethylase, Domain 2"/>
    <property type="match status" value="1"/>
</dbReference>
<accession>A0A9X0W617</accession>
<proteinExistence type="predicted"/>
<dbReference type="InterPro" id="IPR000878">
    <property type="entry name" value="4pyrrol_Mease"/>
</dbReference>
<dbReference type="RefSeq" id="WP_200238690.1">
    <property type="nucleotide sequence ID" value="NZ_NRRY01000003.1"/>
</dbReference>
<gene>
    <name evidence="7" type="ORF">CKO42_03215</name>
</gene>
<dbReference type="Pfam" id="PF00590">
    <property type="entry name" value="TP_methylase"/>
    <property type="match status" value="1"/>
</dbReference>
<evidence type="ECO:0000256" key="1">
    <source>
        <dbReference type="ARBA" id="ARBA00004953"/>
    </source>
</evidence>
<dbReference type="InterPro" id="IPR035996">
    <property type="entry name" value="4pyrrol_Methylase_sf"/>
</dbReference>
<sequence length="255" mass="28733">MKTLTLIGIGPGGPEYLTLQAIEAMRRVDVFFMLEKEGRGKEELLEIRRRIMDRYLEPGRYRVVTASSPPRSTAEGYRQGVAAWHAEKRALFVEFFERELAEGQCGAFLIWGDPALYDQTVSLISAIDAAAPDRYALEVIPGITAVQALTAQHRIPLNRVGEAINITTGRQMAQCDPSGVNNAFVMLDGEETFQRFTGQNMDIYWGAYLGTDDELLIAGDLDAVLGELLQTRRRARERKGWIMDTYLLSRRLRDD</sequence>